<keyword evidence="1" id="KW-0687">Ribonucleoprotein</keyword>
<evidence type="ECO:0000313" key="2">
    <source>
        <dbReference type="Proteomes" id="UP001145114"/>
    </source>
</evidence>
<keyword evidence="2" id="KW-1185">Reference proteome</keyword>
<dbReference type="EMBL" id="JAMZIH010009171">
    <property type="protein sequence ID" value="KAJ1670598.1"/>
    <property type="molecule type" value="Genomic_DNA"/>
</dbReference>
<keyword evidence="1" id="KW-0689">Ribosomal protein</keyword>
<evidence type="ECO:0000313" key="1">
    <source>
        <dbReference type="EMBL" id="KAJ1670598.1"/>
    </source>
</evidence>
<name>A0ACC1H7N9_9FUNG</name>
<protein>
    <submittedName>
        <fullName evidence="1">60S ribosomal protein L22</fullName>
    </submittedName>
</protein>
<comment type="caution">
    <text evidence="1">The sequence shown here is derived from an EMBL/GenBank/DDBJ whole genome shotgun (WGS) entry which is preliminary data.</text>
</comment>
<reference evidence="1" key="1">
    <citation type="submission" date="2022-06" db="EMBL/GenBank/DDBJ databases">
        <title>Phylogenomic reconstructions and comparative analyses of Kickxellomycotina fungi.</title>
        <authorList>
            <person name="Reynolds N.K."/>
            <person name="Stajich J.E."/>
            <person name="Barry K."/>
            <person name="Grigoriev I.V."/>
            <person name="Crous P."/>
            <person name="Smith M.E."/>
        </authorList>
    </citation>
    <scope>NUCLEOTIDE SEQUENCE</scope>
    <source>
        <strain evidence="1">RSA 2271</strain>
    </source>
</reference>
<proteinExistence type="predicted"/>
<organism evidence="1 2">
    <name type="scientific">Spiromyces aspiralis</name>
    <dbReference type="NCBI Taxonomy" id="68401"/>
    <lineage>
        <taxon>Eukaryota</taxon>
        <taxon>Fungi</taxon>
        <taxon>Fungi incertae sedis</taxon>
        <taxon>Zoopagomycota</taxon>
        <taxon>Kickxellomycotina</taxon>
        <taxon>Kickxellomycetes</taxon>
        <taxon>Kickxellales</taxon>
        <taxon>Kickxellaceae</taxon>
        <taxon>Spiromyces</taxon>
    </lineage>
</organism>
<accession>A0ACC1H7N9</accession>
<gene>
    <name evidence="1" type="primary">rpl22</name>
    <name evidence="1" type="ORF">EV182_008110</name>
</gene>
<dbReference type="Proteomes" id="UP001145114">
    <property type="component" value="Unassembled WGS sequence"/>
</dbReference>
<sequence length="124" mass="14255">MPAVKATRGKKKLFQTYTLDISDPAGDKIIDPSALEKFFHDRIKVQGQLNNFGETITIARNGDDSITITAKGPFSKRYIKYLTKKYLKKNQVREYLRVIATSPTTYKLKYFNISNQEENAEDNE</sequence>